<dbReference type="Pfam" id="PF10022">
    <property type="entry name" value="DUF2264"/>
    <property type="match status" value="1"/>
</dbReference>
<name>A0A2S6IE84_9ACTN</name>
<dbReference type="RefSeq" id="WP_104434716.1">
    <property type="nucleotide sequence ID" value="NZ_PTJD01000014.1"/>
</dbReference>
<dbReference type="Proteomes" id="UP000239485">
    <property type="component" value="Unassembled WGS sequence"/>
</dbReference>
<organism evidence="3 4">
    <name type="scientific">Kineococcus xinjiangensis</name>
    <dbReference type="NCBI Taxonomy" id="512762"/>
    <lineage>
        <taxon>Bacteria</taxon>
        <taxon>Bacillati</taxon>
        <taxon>Actinomycetota</taxon>
        <taxon>Actinomycetes</taxon>
        <taxon>Kineosporiales</taxon>
        <taxon>Kineosporiaceae</taxon>
        <taxon>Kineococcus</taxon>
    </lineage>
</organism>
<dbReference type="InterPro" id="IPR016624">
    <property type="entry name" value="UCP014753"/>
</dbReference>
<keyword evidence="4" id="KW-1185">Reference proteome</keyword>
<dbReference type="AlphaFoldDB" id="A0A2S6IE84"/>
<proteinExistence type="predicted"/>
<dbReference type="OrthoDB" id="9813465at2"/>
<accession>A0A2S6IE84</accession>
<evidence type="ECO:0000313" key="4">
    <source>
        <dbReference type="Proteomes" id="UP000239485"/>
    </source>
</evidence>
<dbReference type="PANTHER" id="PTHR35339">
    <property type="entry name" value="LINALOOL DEHYDRATASE_ISOMERASE DOMAIN-CONTAINING PROTEIN"/>
    <property type="match status" value="1"/>
</dbReference>
<gene>
    <name evidence="3" type="ORF">CLV92_11471</name>
</gene>
<reference evidence="3 4" key="1">
    <citation type="submission" date="2018-02" db="EMBL/GenBank/DDBJ databases">
        <title>Genomic Encyclopedia of Archaeal and Bacterial Type Strains, Phase II (KMG-II): from individual species to whole genera.</title>
        <authorList>
            <person name="Goeker M."/>
        </authorList>
    </citation>
    <scope>NUCLEOTIDE SEQUENCE [LARGE SCALE GENOMIC DNA]</scope>
    <source>
        <strain evidence="3 4">DSM 22857</strain>
    </source>
</reference>
<feature type="region of interest" description="Disordered" evidence="1">
    <location>
        <begin position="655"/>
        <end position="687"/>
    </location>
</feature>
<evidence type="ECO:0000256" key="1">
    <source>
        <dbReference type="SAM" id="MobiDB-lite"/>
    </source>
</evidence>
<protein>
    <recommendedName>
        <fullName evidence="2">DUF2264 domain-containing protein</fullName>
    </recommendedName>
</protein>
<evidence type="ECO:0000313" key="3">
    <source>
        <dbReference type="EMBL" id="PPK92470.1"/>
    </source>
</evidence>
<evidence type="ECO:0000259" key="2">
    <source>
        <dbReference type="Pfam" id="PF10022"/>
    </source>
</evidence>
<comment type="caution">
    <text evidence="3">The sequence shown here is derived from an EMBL/GenBank/DDBJ whole genome shotgun (WGS) entry which is preliminary data.</text>
</comment>
<dbReference type="InterPro" id="IPR049349">
    <property type="entry name" value="DUF2264_N"/>
</dbReference>
<dbReference type="EMBL" id="PTJD01000014">
    <property type="protein sequence ID" value="PPK92470.1"/>
    <property type="molecule type" value="Genomic_DNA"/>
</dbReference>
<dbReference type="PANTHER" id="PTHR35339:SF4">
    <property type="entry name" value="LINALOOL DEHYDRATASE_ISOMERASE DOMAIN-CONTAINING PROTEIN"/>
    <property type="match status" value="1"/>
</dbReference>
<feature type="domain" description="DUF2264" evidence="2">
    <location>
        <begin position="27"/>
        <end position="374"/>
    </location>
</feature>
<sequence>MSAPTVLRPAAAAVPEDRALSPCTGWTRRHWEATADDLLLAVRPHASPTHALVTPPGAPGGYGRAVDGLEGFARTFMAAGFRLAGEGGADPLDLAGWYAQGLAAGTDPTSPERWTRPDEHGQAKVEAAALALALHLTRPWIWDRLDPGVQERTVDYLATVVGADYPPINWVWFRIVVEQFLRSVGGPWSRDDLEHDLALHDTFTREGGWYSDGAERAYDHYAGWALHLYPVLWLQMAGDDPLATARRGRYLAHLDRFLHDAVRLVGADGSPLLQGRSLVYRYAAAAPFWAGALAGSTALGPGRLRRAASGIVRHFTDAGVPGPDGLLTLGWHDAWRPMAQSYSGPGSPYWASKGLLGLALPADHPVWTAVEEPLPLELGDDMRTAAAPGWLVSGTRDDGLVRVVNHGCDHALPGSEVSDSPLYARLGYSTATAPLMAGNHAADPLDSSVVVLDEDGLPSHRAGFTTLTVRALGEGDGTPAALLGASRWRAHWVEPDPTAPGHGSGHAGTTRRGPWVTAVSVVRHHWEVRLARVDLAPRSDVVNGVLRLGGWAVGVGEEHGTRFDSSTACSGRLVSAVHDLAGLPLATVHAVLDATPLSVLTAVPERRTAAAAEPGRWYAAAVLLAGRRARPGGPPVLTLHTAAAAGPAATVGWPDGTHSRFSLPHDVPGSGDCPVPSPHHPTKEFQR</sequence>